<accession>A0A4Z0RTE0</accession>
<protein>
    <recommendedName>
        <fullName evidence="6">Gram-positive cocci surface proteins LPxTG domain-containing protein</fullName>
    </recommendedName>
</protein>
<dbReference type="AlphaFoldDB" id="A0A4Z0RTE0"/>
<evidence type="ECO:0000313" key="5">
    <source>
        <dbReference type="Proteomes" id="UP000297646"/>
    </source>
</evidence>
<keyword evidence="2" id="KW-1133">Transmembrane helix</keyword>
<evidence type="ECO:0000256" key="3">
    <source>
        <dbReference type="SAM" id="SignalP"/>
    </source>
</evidence>
<gene>
    <name evidence="4" type="ORF">C6P11_10120</name>
</gene>
<feature type="chain" id="PRO_5021306456" description="Gram-positive cocci surface proteins LPxTG domain-containing protein" evidence="3">
    <location>
        <begin position="22"/>
        <end position="200"/>
    </location>
</feature>
<keyword evidence="3" id="KW-0732">Signal</keyword>
<sequence length="200" mass="19808">MSAASAATSAAAVAASETAIASSAADVATSAFAEATSLANVASAAMATAQTAYDRATATTTPQPVDQVVTQTQESNVVTTDAVAPSAEQSIETTVVTPGVAAYVAEPTTQTDSGSATSVVSETPATSSEANALPYDAGTKADEKIIRATPINVTAEPTETSEPTDGTDVKKRGLIAGAVASMLAALGGLIGIKRKKNDDK</sequence>
<evidence type="ECO:0000256" key="2">
    <source>
        <dbReference type="SAM" id="Phobius"/>
    </source>
</evidence>
<keyword evidence="2" id="KW-0812">Transmembrane</keyword>
<evidence type="ECO:0008006" key="6">
    <source>
        <dbReference type="Google" id="ProtNLM"/>
    </source>
</evidence>
<evidence type="ECO:0000256" key="1">
    <source>
        <dbReference type="SAM" id="MobiDB-lite"/>
    </source>
</evidence>
<name>A0A4Z0RTE0_WEICO</name>
<evidence type="ECO:0000313" key="4">
    <source>
        <dbReference type="EMBL" id="TGE70808.1"/>
    </source>
</evidence>
<organism evidence="4 5">
    <name type="scientific">Weissella confusa</name>
    <name type="common">Lactobacillus confusus</name>
    <dbReference type="NCBI Taxonomy" id="1583"/>
    <lineage>
        <taxon>Bacteria</taxon>
        <taxon>Bacillati</taxon>
        <taxon>Bacillota</taxon>
        <taxon>Bacilli</taxon>
        <taxon>Lactobacillales</taxon>
        <taxon>Lactobacillaceae</taxon>
        <taxon>Weissella</taxon>
    </lineage>
</organism>
<comment type="caution">
    <text evidence="4">The sequence shown here is derived from an EMBL/GenBank/DDBJ whole genome shotgun (WGS) entry which is preliminary data.</text>
</comment>
<feature type="compositionally biased region" description="Polar residues" evidence="1">
    <location>
        <begin position="108"/>
        <end position="130"/>
    </location>
</feature>
<dbReference type="Proteomes" id="UP000297646">
    <property type="component" value="Unassembled WGS sequence"/>
</dbReference>
<dbReference type="EMBL" id="PVSN01000074">
    <property type="protein sequence ID" value="TGE70808.1"/>
    <property type="molecule type" value="Genomic_DNA"/>
</dbReference>
<keyword evidence="2" id="KW-0472">Membrane</keyword>
<proteinExistence type="predicted"/>
<feature type="region of interest" description="Disordered" evidence="1">
    <location>
        <begin position="108"/>
        <end position="132"/>
    </location>
</feature>
<feature type="transmembrane region" description="Helical" evidence="2">
    <location>
        <begin position="173"/>
        <end position="192"/>
    </location>
</feature>
<reference evidence="4 5" key="1">
    <citation type="submission" date="2018-03" db="EMBL/GenBank/DDBJ databases">
        <title>Genome sequencing of Weissella confusa isolates.</title>
        <authorList>
            <person name="Kajala I."/>
            <person name="Baruah R."/>
            <person name="Bergsveinson J."/>
            <person name="Juvonen R."/>
            <person name="Ziola B."/>
        </authorList>
    </citation>
    <scope>NUCLEOTIDE SEQUENCE [LARGE SCALE GENOMIC DNA]</scope>
    <source>
        <strain evidence="4 5">VTT E-062653</strain>
    </source>
</reference>
<feature type="signal peptide" evidence="3">
    <location>
        <begin position="1"/>
        <end position="21"/>
    </location>
</feature>